<organism evidence="2 3">
    <name type="scientific">Oryza sativa subsp. indica</name>
    <name type="common">Rice</name>
    <dbReference type="NCBI Taxonomy" id="39946"/>
    <lineage>
        <taxon>Eukaryota</taxon>
        <taxon>Viridiplantae</taxon>
        <taxon>Streptophyta</taxon>
        <taxon>Embryophyta</taxon>
        <taxon>Tracheophyta</taxon>
        <taxon>Spermatophyta</taxon>
        <taxon>Magnoliopsida</taxon>
        <taxon>Liliopsida</taxon>
        <taxon>Poales</taxon>
        <taxon>Poaceae</taxon>
        <taxon>BOP clade</taxon>
        <taxon>Oryzoideae</taxon>
        <taxon>Oryzeae</taxon>
        <taxon>Oryzinae</taxon>
        <taxon>Oryza</taxon>
        <taxon>Oryza sativa</taxon>
    </lineage>
</organism>
<dbReference type="Proteomes" id="UP000007015">
    <property type="component" value="Chromosome 7"/>
</dbReference>
<feature type="region of interest" description="Disordered" evidence="1">
    <location>
        <begin position="71"/>
        <end position="102"/>
    </location>
</feature>
<sequence length="164" mass="18026">MDRPVQDQRRPRRRSAYAAVGKQAQQAVGSPQPTRIVSRYRQDTCRYKIGAHRESPIGIFWRGYSFSTSAAPHGALGDGDGGCGGNEGQVGGDEASGNGDGKPRIWQWQFLDAVDPTAEWEEASGDIGKLRIWRQWCLDAVDPAMEGEEANGDGDGKPPIRWRQ</sequence>
<dbReference type="AlphaFoldDB" id="B8B7C2"/>
<evidence type="ECO:0000313" key="3">
    <source>
        <dbReference type="Proteomes" id="UP000007015"/>
    </source>
</evidence>
<dbReference type="EMBL" id="CM000132">
    <property type="protein sequence ID" value="EEC81526.1"/>
    <property type="molecule type" value="Genomic_DNA"/>
</dbReference>
<reference evidence="2 3" key="1">
    <citation type="journal article" date="2005" name="PLoS Biol.">
        <title>The genomes of Oryza sativa: a history of duplications.</title>
        <authorList>
            <person name="Yu J."/>
            <person name="Wang J."/>
            <person name="Lin W."/>
            <person name="Li S."/>
            <person name="Li H."/>
            <person name="Zhou J."/>
            <person name="Ni P."/>
            <person name="Dong W."/>
            <person name="Hu S."/>
            <person name="Zeng C."/>
            <person name="Zhang J."/>
            <person name="Zhang Y."/>
            <person name="Li R."/>
            <person name="Xu Z."/>
            <person name="Li S."/>
            <person name="Li X."/>
            <person name="Zheng H."/>
            <person name="Cong L."/>
            <person name="Lin L."/>
            <person name="Yin J."/>
            <person name="Geng J."/>
            <person name="Li G."/>
            <person name="Shi J."/>
            <person name="Liu J."/>
            <person name="Lv H."/>
            <person name="Li J."/>
            <person name="Wang J."/>
            <person name="Deng Y."/>
            <person name="Ran L."/>
            <person name="Shi X."/>
            <person name="Wang X."/>
            <person name="Wu Q."/>
            <person name="Li C."/>
            <person name="Ren X."/>
            <person name="Wang J."/>
            <person name="Wang X."/>
            <person name="Li D."/>
            <person name="Liu D."/>
            <person name="Zhang X."/>
            <person name="Ji Z."/>
            <person name="Zhao W."/>
            <person name="Sun Y."/>
            <person name="Zhang Z."/>
            <person name="Bao J."/>
            <person name="Han Y."/>
            <person name="Dong L."/>
            <person name="Ji J."/>
            <person name="Chen P."/>
            <person name="Wu S."/>
            <person name="Liu J."/>
            <person name="Xiao Y."/>
            <person name="Bu D."/>
            <person name="Tan J."/>
            <person name="Yang L."/>
            <person name="Ye C."/>
            <person name="Zhang J."/>
            <person name="Xu J."/>
            <person name="Zhou Y."/>
            <person name="Yu Y."/>
            <person name="Zhang B."/>
            <person name="Zhuang S."/>
            <person name="Wei H."/>
            <person name="Liu B."/>
            <person name="Lei M."/>
            <person name="Yu H."/>
            <person name="Li Y."/>
            <person name="Xu H."/>
            <person name="Wei S."/>
            <person name="He X."/>
            <person name="Fang L."/>
            <person name="Zhang Z."/>
            <person name="Zhang Y."/>
            <person name="Huang X."/>
            <person name="Su Z."/>
            <person name="Tong W."/>
            <person name="Li J."/>
            <person name="Tong Z."/>
            <person name="Li S."/>
            <person name="Ye J."/>
            <person name="Wang L."/>
            <person name="Fang L."/>
            <person name="Lei T."/>
            <person name="Chen C."/>
            <person name="Chen H."/>
            <person name="Xu Z."/>
            <person name="Li H."/>
            <person name="Huang H."/>
            <person name="Zhang F."/>
            <person name="Xu H."/>
            <person name="Li N."/>
            <person name="Zhao C."/>
            <person name="Li S."/>
            <person name="Dong L."/>
            <person name="Huang Y."/>
            <person name="Li L."/>
            <person name="Xi Y."/>
            <person name="Qi Q."/>
            <person name="Li W."/>
            <person name="Zhang B."/>
            <person name="Hu W."/>
            <person name="Zhang Y."/>
            <person name="Tian X."/>
            <person name="Jiao Y."/>
            <person name="Liang X."/>
            <person name="Jin J."/>
            <person name="Gao L."/>
            <person name="Zheng W."/>
            <person name="Hao B."/>
            <person name="Liu S."/>
            <person name="Wang W."/>
            <person name="Yuan L."/>
            <person name="Cao M."/>
            <person name="McDermott J."/>
            <person name="Samudrala R."/>
            <person name="Wang J."/>
            <person name="Wong G.K."/>
            <person name="Yang H."/>
        </authorList>
    </citation>
    <scope>NUCLEOTIDE SEQUENCE [LARGE SCALE GENOMIC DNA]</scope>
    <source>
        <strain evidence="3">cv. 93-11</strain>
    </source>
</reference>
<accession>B8B7C2</accession>
<feature type="region of interest" description="Disordered" evidence="1">
    <location>
        <begin position="1"/>
        <end position="33"/>
    </location>
</feature>
<proteinExistence type="predicted"/>
<dbReference type="HOGENOM" id="CLU_1621719_0_0_1"/>
<feature type="region of interest" description="Disordered" evidence="1">
    <location>
        <begin position="144"/>
        <end position="164"/>
    </location>
</feature>
<evidence type="ECO:0000256" key="1">
    <source>
        <dbReference type="SAM" id="MobiDB-lite"/>
    </source>
</evidence>
<feature type="compositionally biased region" description="Low complexity" evidence="1">
    <location>
        <begin position="16"/>
        <end position="29"/>
    </location>
</feature>
<dbReference type="Gramene" id="BGIOSGA025161-TA">
    <property type="protein sequence ID" value="BGIOSGA025161-PA"/>
    <property type="gene ID" value="BGIOSGA025161"/>
</dbReference>
<gene>
    <name evidence="2" type="ORF">OsI_24923</name>
</gene>
<evidence type="ECO:0000313" key="2">
    <source>
        <dbReference type="EMBL" id="EEC81526.1"/>
    </source>
</evidence>
<keyword evidence="3" id="KW-1185">Reference proteome</keyword>
<name>B8B7C2_ORYSI</name>
<protein>
    <submittedName>
        <fullName evidence="2">Uncharacterized protein</fullName>
    </submittedName>
</protein>
<feature type="compositionally biased region" description="Gly residues" evidence="1">
    <location>
        <begin position="76"/>
        <end position="91"/>
    </location>
</feature>